<dbReference type="OMA" id="ICRDIWA"/>
<evidence type="ECO:0000259" key="12">
    <source>
        <dbReference type="Pfam" id="PF20644"/>
    </source>
</evidence>
<proteinExistence type="inferred from homology"/>
<evidence type="ECO:0000256" key="1">
    <source>
        <dbReference type="ARBA" id="ARBA00004604"/>
    </source>
</evidence>
<evidence type="ECO:0000313" key="14">
    <source>
        <dbReference type="EMBL" id="PYI20005.1"/>
    </source>
</evidence>
<evidence type="ECO:0000256" key="4">
    <source>
        <dbReference type="ARBA" id="ARBA00022771"/>
    </source>
</evidence>
<evidence type="ECO:0000256" key="6">
    <source>
        <dbReference type="ARBA" id="ARBA00023015"/>
    </source>
</evidence>
<keyword evidence="6" id="KW-0805">Transcription regulation</keyword>
<dbReference type="InterPro" id="IPR048540">
    <property type="entry name" value="Rrn7_cyclin_N"/>
</dbReference>
<keyword evidence="7" id="KW-0238">DNA-binding</keyword>
<evidence type="ECO:0000256" key="9">
    <source>
        <dbReference type="ARBA" id="ARBA00023242"/>
    </source>
</evidence>
<dbReference type="Pfam" id="PF20645">
    <property type="entry name" value="Rrn7_cyclin_C"/>
    <property type="match status" value="1"/>
</dbReference>
<evidence type="ECO:0000313" key="15">
    <source>
        <dbReference type="Proteomes" id="UP000249829"/>
    </source>
</evidence>
<dbReference type="STRING" id="1450538.A0A2V5H6Y5"/>
<keyword evidence="5" id="KW-0862">Zinc</keyword>
<evidence type="ECO:0000256" key="7">
    <source>
        <dbReference type="ARBA" id="ARBA00023125"/>
    </source>
</evidence>
<gene>
    <name evidence="14" type="ORF">BO99DRAFT_402249</name>
</gene>
<keyword evidence="9" id="KW-0539">Nucleus</keyword>
<dbReference type="Pfam" id="PF11781">
    <property type="entry name" value="Zn_ribbon_RRN7"/>
    <property type="match status" value="1"/>
</dbReference>
<accession>A0A2V5H6Y5</accession>
<dbReference type="GO" id="GO:0001164">
    <property type="term" value="F:RNA polymerase I core promoter sequence-specific DNA binding"/>
    <property type="evidence" value="ECO:0007669"/>
    <property type="project" value="InterPro"/>
</dbReference>
<evidence type="ECO:0000256" key="5">
    <source>
        <dbReference type="ARBA" id="ARBA00022833"/>
    </source>
</evidence>
<feature type="domain" description="Rrn7/TAF1B C-terminal cyclin" evidence="13">
    <location>
        <begin position="222"/>
        <end position="389"/>
    </location>
</feature>
<feature type="domain" description="Rrn7/TAF1B N-terminal cyclin" evidence="12">
    <location>
        <begin position="80"/>
        <end position="202"/>
    </location>
</feature>
<keyword evidence="8" id="KW-0804">Transcription</keyword>
<evidence type="ECO:0000256" key="10">
    <source>
        <dbReference type="SAM" id="MobiDB-lite"/>
    </source>
</evidence>
<dbReference type="GO" id="GO:0070860">
    <property type="term" value="C:RNA polymerase I core factor complex"/>
    <property type="evidence" value="ECO:0007669"/>
    <property type="project" value="InterPro"/>
</dbReference>
<keyword evidence="3" id="KW-0479">Metal-binding</keyword>
<dbReference type="EMBL" id="KZ825129">
    <property type="protein sequence ID" value="PYI20005.1"/>
    <property type="molecule type" value="Genomic_DNA"/>
</dbReference>
<dbReference type="GO" id="GO:0042790">
    <property type="term" value="P:nucleolar large rRNA transcription by RNA polymerase I"/>
    <property type="evidence" value="ECO:0007669"/>
    <property type="project" value="TreeGrafter"/>
</dbReference>
<dbReference type="GO" id="GO:0003743">
    <property type="term" value="F:translation initiation factor activity"/>
    <property type="evidence" value="ECO:0007669"/>
    <property type="project" value="UniProtKB-KW"/>
</dbReference>
<feature type="compositionally biased region" description="Basic and acidic residues" evidence="10">
    <location>
        <begin position="515"/>
        <end position="526"/>
    </location>
</feature>
<name>A0A2V5H6Y5_ASPV1</name>
<organism evidence="14 15">
    <name type="scientific">Aspergillus violaceofuscus (strain CBS 115571)</name>
    <dbReference type="NCBI Taxonomy" id="1450538"/>
    <lineage>
        <taxon>Eukaryota</taxon>
        <taxon>Fungi</taxon>
        <taxon>Dikarya</taxon>
        <taxon>Ascomycota</taxon>
        <taxon>Pezizomycotina</taxon>
        <taxon>Eurotiomycetes</taxon>
        <taxon>Eurotiomycetidae</taxon>
        <taxon>Eurotiales</taxon>
        <taxon>Aspergillaceae</taxon>
        <taxon>Aspergillus</taxon>
    </lineage>
</organism>
<dbReference type="InterPro" id="IPR033599">
    <property type="entry name" value="TAF1B/Rrn7"/>
</dbReference>
<comment type="subcellular location">
    <subcellularLocation>
        <location evidence="1">Nucleus</location>
        <location evidence="1">Nucleolus</location>
    </subcellularLocation>
</comment>
<dbReference type="GO" id="GO:0008270">
    <property type="term" value="F:zinc ion binding"/>
    <property type="evidence" value="ECO:0007669"/>
    <property type="project" value="UniProtKB-KW"/>
</dbReference>
<evidence type="ECO:0000256" key="8">
    <source>
        <dbReference type="ARBA" id="ARBA00023163"/>
    </source>
</evidence>
<dbReference type="Pfam" id="PF20644">
    <property type="entry name" value="Rrn7_cyclin_N"/>
    <property type="match status" value="1"/>
</dbReference>
<dbReference type="PANTHER" id="PTHR31576:SF2">
    <property type="entry name" value="TATA BOX-BINDING PROTEIN-ASSOCIATED FACTOR RNA POLYMERASE I SUBUNIT B"/>
    <property type="match status" value="1"/>
</dbReference>
<protein>
    <submittedName>
        <fullName evidence="14">RNA polymerase I-specific transcription initiation factor Rrn7</fullName>
    </submittedName>
</protein>
<keyword evidence="14" id="KW-0648">Protein biosynthesis</keyword>
<feature type="region of interest" description="Disordered" evidence="10">
    <location>
        <begin position="515"/>
        <end position="540"/>
    </location>
</feature>
<dbReference type="Proteomes" id="UP000249829">
    <property type="component" value="Unassembled WGS sequence"/>
</dbReference>
<dbReference type="AlphaFoldDB" id="A0A2V5H6Y5"/>
<reference evidence="14 15" key="1">
    <citation type="submission" date="2018-02" db="EMBL/GenBank/DDBJ databases">
        <title>The genomes of Aspergillus section Nigri reveals drivers in fungal speciation.</title>
        <authorList>
            <consortium name="DOE Joint Genome Institute"/>
            <person name="Vesth T.C."/>
            <person name="Nybo J."/>
            <person name="Theobald S."/>
            <person name="Brandl J."/>
            <person name="Frisvad J.C."/>
            <person name="Nielsen K.F."/>
            <person name="Lyhne E.K."/>
            <person name="Kogle M.E."/>
            <person name="Kuo A."/>
            <person name="Riley R."/>
            <person name="Clum A."/>
            <person name="Nolan M."/>
            <person name="Lipzen A."/>
            <person name="Salamov A."/>
            <person name="Henrissat B."/>
            <person name="Wiebenga A."/>
            <person name="De vries R.P."/>
            <person name="Grigoriev I.V."/>
            <person name="Mortensen U.H."/>
            <person name="Andersen M.R."/>
            <person name="Baker S.E."/>
        </authorList>
    </citation>
    <scope>NUCLEOTIDE SEQUENCE [LARGE SCALE GENOMIC DNA]</scope>
    <source>
        <strain evidence="14 15">CBS 115571</strain>
    </source>
</reference>
<keyword evidence="4" id="KW-0863">Zinc-finger</keyword>
<dbReference type="PANTHER" id="PTHR31576">
    <property type="entry name" value="TATA BOX-BINDING PROTEIN-ASSOCIATED FACTOR RNA POLYMERASE I SUBUNIT B"/>
    <property type="match status" value="1"/>
</dbReference>
<dbReference type="InterPro" id="IPR021752">
    <property type="entry name" value="TF_Rrn7_Zf"/>
</dbReference>
<feature type="domain" description="RRN7-type" evidence="11">
    <location>
        <begin position="4"/>
        <end position="36"/>
    </location>
</feature>
<comment type="similarity">
    <text evidence="2">Belongs to the RRN7/TAF1B family.</text>
</comment>
<evidence type="ECO:0000256" key="3">
    <source>
        <dbReference type="ARBA" id="ARBA00022723"/>
    </source>
</evidence>
<evidence type="ECO:0000259" key="13">
    <source>
        <dbReference type="Pfam" id="PF20645"/>
    </source>
</evidence>
<keyword evidence="14" id="KW-0396">Initiation factor</keyword>
<dbReference type="InterPro" id="IPR048538">
    <property type="entry name" value="Rrn7_cyclin_C"/>
</dbReference>
<evidence type="ECO:0000256" key="2">
    <source>
        <dbReference type="ARBA" id="ARBA00006899"/>
    </source>
</evidence>
<keyword evidence="15" id="KW-1185">Reference proteome</keyword>
<sequence>MEYITRGVCGQEGCRETRYYLDNGLWFCRRGHQQEGRQVEADADDFGTHGRTSRIKKAAVEKAQRTYRGRQASRLFLQVYQLILWKQSYTLVQSRGFPPEFENVIRDLWALHLDTFADQINELSELNDEPRFFSSQPASSFDEPPEAKLGTTQTKWPRLIDSVALCYIAALLMRLPVSIEDFHRMAIRGEMPFIRIIKDIPREMRDRLPPQFIAILETTKLIQPEHLHGAVADLLSYYHHRFDMQFPPLNWPFLLYRYIKRLALPIDIYPAVKRLQHLLGFSFAYPTGTNGRRRPLQLPEVQVVVLIVISTKLLFPFDDYNRYPLSSKEPSVQVIDWVLWAQNQRNYDRERTAGGRLGKGNEISVAEKDILSMTPSQMDEYMDWYESSWLDHSKAQNPLASFFPVNVNASESQTASASVEGNDAEALLSMLRTSTSQLKPTKVITGESIDTPRPGSAYARYRTEADLPETARPFFETTAKVAGISLSTLVRAVSQAEHKITRWLEEHRRVEAIKDTLDTDVSRDTSEMDDQDMSESGEGE</sequence>
<evidence type="ECO:0000259" key="11">
    <source>
        <dbReference type="Pfam" id="PF11781"/>
    </source>
</evidence>
<feature type="compositionally biased region" description="Acidic residues" evidence="10">
    <location>
        <begin position="527"/>
        <end position="540"/>
    </location>
</feature>